<dbReference type="Gene3D" id="3.40.50.1820">
    <property type="entry name" value="alpha/beta hydrolase"/>
    <property type="match status" value="1"/>
</dbReference>
<dbReference type="SUPFAM" id="SSF53474">
    <property type="entry name" value="alpha/beta-Hydrolases"/>
    <property type="match status" value="1"/>
</dbReference>
<organism evidence="6 7">
    <name type="scientific">Streptomyces blastmyceticus</name>
    <dbReference type="NCBI Taxonomy" id="68180"/>
    <lineage>
        <taxon>Bacteria</taxon>
        <taxon>Bacillati</taxon>
        <taxon>Actinomycetota</taxon>
        <taxon>Actinomycetes</taxon>
        <taxon>Kitasatosporales</taxon>
        <taxon>Streptomycetaceae</taxon>
        <taxon>Streptomyces</taxon>
    </lineage>
</organism>
<dbReference type="PRINTS" id="PR00878">
    <property type="entry name" value="CHOLNESTRASE"/>
</dbReference>
<dbReference type="InterPro" id="IPR019826">
    <property type="entry name" value="Carboxylesterase_B_AS"/>
</dbReference>
<evidence type="ECO:0000313" key="6">
    <source>
        <dbReference type="EMBL" id="GAA0340381.1"/>
    </source>
</evidence>
<dbReference type="InterPro" id="IPR000997">
    <property type="entry name" value="Cholinesterase"/>
</dbReference>
<feature type="domain" description="Carboxylesterase type B" evidence="5">
    <location>
        <begin position="6"/>
        <end position="490"/>
    </location>
</feature>
<comment type="caution">
    <text evidence="6">The sequence shown here is derived from an EMBL/GenBank/DDBJ whole genome shotgun (WGS) entry which is preliminary data.</text>
</comment>
<dbReference type="EC" id="3.1.1.-" evidence="4"/>
<proteinExistence type="inferred from homology"/>
<dbReference type="PROSITE" id="PS00122">
    <property type="entry name" value="CARBOXYLESTERASE_B_1"/>
    <property type="match status" value="1"/>
</dbReference>
<dbReference type="InterPro" id="IPR002018">
    <property type="entry name" value="CarbesteraseB"/>
</dbReference>
<keyword evidence="7" id="KW-1185">Reference proteome</keyword>
<evidence type="ECO:0000259" key="5">
    <source>
        <dbReference type="Pfam" id="PF00135"/>
    </source>
</evidence>
<dbReference type="InterPro" id="IPR050654">
    <property type="entry name" value="AChE-related_enzymes"/>
</dbReference>
<gene>
    <name evidence="6" type="ORF">GCM10010319_15540</name>
</gene>
<dbReference type="PANTHER" id="PTHR43918:SF4">
    <property type="entry name" value="CARBOXYLIC ESTER HYDROLASE"/>
    <property type="match status" value="1"/>
</dbReference>
<evidence type="ECO:0000256" key="2">
    <source>
        <dbReference type="ARBA" id="ARBA00022801"/>
    </source>
</evidence>
<name>A0ABP3GBV2_9ACTN</name>
<evidence type="ECO:0000313" key="7">
    <source>
        <dbReference type="Proteomes" id="UP001500063"/>
    </source>
</evidence>
<dbReference type="RefSeq" id="WP_344117080.1">
    <property type="nucleotide sequence ID" value="NZ_BAAABW010000008.1"/>
</dbReference>
<dbReference type="Pfam" id="PF00135">
    <property type="entry name" value="COesterase"/>
    <property type="match status" value="1"/>
</dbReference>
<keyword evidence="2 4" id="KW-0378">Hydrolase</keyword>
<protein>
    <recommendedName>
        <fullName evidence="4">Carboxylic ester hydrolase</fullName>
        <ecNumber evidence="4">3.1.1.-</ecNumber>
    </recommendedName>
</protein>
<sequence length="497" mass="51569">MASGQRPVVVTRAGRVRGVEEGPVAAFRGIPYAASPVGELRFTGPRAHPGWSGVRDAAHAGPAVPQEHSRLEAVMGPHALDCDEDGCLNLNVWTPAGALAEGAAPRPVLVWIHGGGFSSGCGGWDWYDGGRLAALGDITVVTVNYRLGPLGYLHLPSIGADNLGSQDQGAALRWVRENIAVFGGDPGLITVGGQSAGGFSSLALATDPATSGMVRRVILQSHAPGLPPQDPADAAEIATAYLRILGADRETDPGRALREVPVAQLLDAYRQLAAGLGRTPGDPAPAMWPVLGGAGQPRTWQQAVADGALDGKDVLTGCTENEMAAFLAFNPDVRAFTREDAIAALGTLTARYGGDAVSAYQRCEARRPGGTAAQVFTDVAGDWVFCAGVTELAGRCAAQGTPAYVYRFTRHPDPDEHGLGSAHCAELPFLFGTFDAYPGAPMLGAVNDDDHALARAFGGALATFVATGSPNGTDLAKWHPYGPGPEPEVMRFGPAPH</sequence>
<comment type="similarity">
    <text evidence="1 4">Belongs to the type-B carboxylesterase/lipase family.</text>
</comment>
<evidence type="ECO:0000256" key="3">
    <source>
        <dbReference type="ARBA" id="ARBA00023157"/>
    </source>
</evidence>
<reference evidence="7" key="1">
    <citation type="journal article" date="2019" name="Int. J. Syst. Evol. Microbiol.">
        <title>The Global Catalogue of Microorganisms (GCM) 10K type strain sequencing project: providing services to taxonomists for standard genome sequencing and annotation.</title>
        <authorList>
            <consortium name="The Broad Institute Genomics Platform"/>
            <consortium name="The Broad Institute Genome Sequencing Center for Infectious Disease"/>
            <person name="Wu L."/>
            <person name="Ma J."/>
        </authorList>
    </citation>
    <scope>NUCLEOTIDE SEQUENCE [LARGE SCALE GENOMIC DNA]</scope>
    <source>
        <strain evidence="7">JCM 4565</strain>
    </source>
</reference>
<keyword evidence="3" id="KW-1015">Disulfide bond</keyword>
<dbReference type="InterPro" id="IPR029058">
    <property type="entry name" value="AB_hydrolase_fold"/>
</dbReference>
<dbReference type="Proteomes" id="UP001500063">
    <property type="component" value="Unassembled WGS sequence"/>
</dbReference>
<accession>A0ABP3GBV2</accession>
<evidence type="ECO:0000256" key="4">
    <source>
        <dbReference type="RuleBase" id="RU361235"/>
    </source>
</evidence>
<evidence type="ECO:0000256" key="1">
    <source>
        <dbReference type="ARBA" id="ARBA00005964"/>
    </source>
</evidence>
<dbReference type="EMBL" id="BAAABW010000008">
    <property type="protein sequence ID" value="GAA0340381.1"/>
    <property type="molecule type" value="Genomic_DNA"/>
</dbReference>
<dbReference type="PANTHER" id="PTHR43918">
    <property type="entry name" value="ACETYLCHOLINESTERASE"/>
    <property type="match status" value="1"/>
</dbReference>